<sequence length="92" mass="10529">MKGSTSHASLAKKCSIFRTAEVVCDILPSIRDFLQMTLVDFTNSIIDALGEDNSKNLNRFRIKLAQYSQPSLIRPNWENSFSPDYRKCRTLD</sequence>
<dbReference type="AlphaFoldDB" id="A0A814FG61"/>
<feature type="non-terminal residue" evidence="1">
    <location>
        <position position="92"/>
    </location>
</feature>
<gene>
    <name evidence="1" type="ORF">OXX778_LOCUS15636</name>
</gene>
<proteinExistence type="predicted"/>
<organism evidence="1 2">
    <name type="scientific">Brachionus calyciflorus</name>
    <dbReference type="NCBI Taxonomy" id="104777"/>
    <lineage>
        <taxon>Eukaryota</taxon>
        <taxon>Metazoa</taxon>
        <taxon>Spiralia</taxon>
        <taxon>Gnathifera</taxon>
        <taxon>Rotifera</taxon>
        <taxon>Eurotatoria</taxon>
        <taxon>Monogononta</taxon>
        <taxon>Pseudotrocha</taxon>
        <taxon>Ploima</taxon>
        <taxon>Brachionidae</taxon>
        <taxon>Brachionus</taxon>
    </lineage>
</organism>
<dbReference type="Proteomes" id="UP000663879">
    <property type="component" value="Unassembled WGS sequence"/>
</dbReference>
<comment type="caution">
    <text evidence="1">The sequence shown here is derived from an EMBL/GenBank/DDBJ whole genome shotgun (WGS) entry which is preliminary data.</text>
</comment>
<name>A0A814FG61_9BILA</name>
<evidence type="ECO:0000313" key="1">
    <source>
        <dbReference type="EMBL" id="CAF0985294.1"/>
    </source>
</evidence>
<keyword evidence="2" id="KW-1185">Reference proteome</keyword>
<dbReference type="EMBL" id="CAJNOC010003500">
    <property type="protein sequence ID" value="CAF0985294.1"/>
    <property type="molecule type" value="Genomic_DNA"/>
</dbReference>
<protein>
    <submittedName>
        <fullName evidence="1">Uncharacterized protein</fullName>
    </submittedName>
</protein>
<reference evidence="1" key="1">
    <citation type="submission" date="2021-02" db="EMBL/GenBank/DDBJ databases">
        <authorList>
            <person name="Nowell W R."/>
        </authorList>
    </citation>
    <scope>NUCLEOTIDE SEQUENCE</scope>
    <source>
        <strain evidence="1">Ploen Becks lab</strain>
    </source>
</reference>
<evidence type="ECO:0000313" key="2">
    <source>
        <dbReference type="Proteomes" id="UP000663879"/>
    </source>
</evidence>
<accession>A0A814FG61</accession>